<dbReference type="EMBL" id="KK583219">
    <property type="protein sequence ID" value="KDO27078.1"/>
    <property type="molecule type" value="Genomic_DNA"/>
</dbReference>
<evidence type="ECO:0000313" key="3">
    <source>
        <dbReference type="EMBL" id="KDO27078.1"/>
    </source>
</evidence>
<gene>
    <name evidence="3" type="ORF">SPRG_07788</name>
</gene>
<keyword evidence="4" id="KW-1185">Reference proteome</keyword>
<reference evidence="3 4" key="1">
    <citation type="journal article" date="2013" name="PLoS Genet.">
        <title>Distinctive expansion of potential virulence genes in the genome of the oomycete fish pathogen Saprolegnia parasitica.</title>
        <authorList>
            <person name="Jiang R.H."/>
            <person name="de Bruijn I."/>
            <person name="Haas B.J."/>
            <person name="Belmonte R."/>
            <person name="Lobach L."/>
            <person name="Christie J."/>
            <person name="van den Ackerveken G."/>
            <person name="Bottin A."/>
            <person name="Bulone V."/>
            <person name="Diaz-Moreno S.M."/>
            <person name="Dumas B."/>
            <person name="Fan L."/>
            <person name="Gaulin E."/>
            <person name="Govers F."/>
            <person name="Grenville-Briggs L.J."/>
            <person name="Horner N.R."/>
            <person name="Levin J.Z."/>
            <person name="Mammella M."/>
            <person name="Meijer H.J."/>
            <person name="Morris P."/>
            <person name="Nusbaum C."/>
            <person name="Oome S."/>
            <person name="Phillips A.J."/>
            <person name="van Rooyen D."/>
            <person name="Rzeszutek E."/>
            <person name="Saraiva M."/>
            <person name="Secombes C.J."/>
            <person name="Seidl M.F."/>
            <person name="Snel B."/>
            <person name="Stassen J.H."/>
            <person name="Sykes S."/>
            <person name="Tripathy S."/>
            <person name="van den Berg H."/>
            <person name="Vega-Arreguin J.C."/>
            <person name="Wawra S."/>
            <person name="Young S.K."/>
            <person name="Zeng Q."/>
            <person name="Dieguez-Uribeondo J."/>
            <person name="Russ C."/>
            <person name="Tyler B.M."/>
            <person name="van West P."/>
        </authorList>
    </citation>
    <scope>NUCLEOTIDE SEQUENCE [LARGE SCALE GENOMIC DNA]</scope>
    <source>
        <strain evidence="3 4">CBS 223.65</strain>
    </source>
</reference>
<evidence type="ECO:0000256" key="1">
    <source>
        <dbReference type="SAM" id="Coils"/>
    </source>
</evidence>
<feature type="coiled-coil region" evidence="1">
    <location>
        <begin position="117"/>
        <end position="151"/>
    </location>
</feature>
<organism evidence="3 4">
    <name type="scientific">Saprolegnia parasitica (strain CBS 223.65)</name>
    <dbReference type="NCBI Taxonomy" id="695850"/>
    <lineage>
        <taxon>Eukaryota</taxon>
        <taxon>Sar</taxon>
        <taxon>Stramenopiles</taxon>
        <taxon>Oomycota</taxon>
        <taxon>Saprolegniomycetes</taxon>
        <taxon>Saprolegniales</taxon>
        <taxon>Saprolegniaceae</taxon>
        <taxon>Saprolegnia</taxon>
    </lineage>
</organism>
<evidence type="ECO:0000256" key="2">
    <source>
        <dbReference type="SAM" id="MobiDB-lite"/>
    </source>
</evidence>
<dbReference type="VEuPathDB" id="FungiDB:SPRG_07788"/>
<dbReference type="OrthoDB" id="79136at2759"/>
<name>A0A067C994_SAPPC</name>
<dbReference type="AlphaFoldDB" id="A0A067C994"/>
<dbReference type="Proteomes" id="UP000030745">
    <property type="component" value="Unassembled WGS sequence"/>
</dbReference>
<dbReference type="RefSeq" id="XP_012202172.1">
    <property type="nucleotide sequence ID" value="XM_012346782.1"/>
</dbReference>
<keyword evidence="1" id="KW-0175">Coiled coil</keyword>
<dbReference type="KEGG" id="spar:SPRG_07788"/>
<protein>
    <submittedName>
        <fullName evidence="3">Uncharacterized protein</fullName>
    </submittedName>
</protein>
<dbReference type="OMA" id="REHPMPL"/>
<evidence type="ECO:0000313" key="4">
    <source>
        <dbReference type="Proteomes" id="UP000030745"/>
    </source>
</evidence>
<accession>A0A067C994</accession>
<dbReference type="GeneID" id="24130040"/>
<feature type="compositionally biased region" description="Basic and acidic residues" evidence="2">
    <location>
        <begin position="9"/>
        <end position="22"/>
    </location>
</feature>
<proteinExistence type="predicted"/>
<feature type="region of interest" description="Disordered" evidence="2">
    <location>
        <begin position="1"/>
        <end position="23"/>
    </location>
</feature>
<sequence length="499" mass="54995">MVKKRRAGKARDGTSSKTKLDVQDLSGNQKQLALDTLTQQTNLDLVARVDELKRELHTVTLRAKRDVADKDLVISDLQLTIDKLENYISNLLTAQDDRGDDAANPLQQKYVWMASEAAKASAALSQKTREVDRLTRRHEAYEAQIGQLLTREHPMPLTIPDLERQHEQVRDGGDYGAWRIMVPLLLQLVTNATPLSPLHTQALDQLHHALKDSKQVPLFLSAKGLDCVCAAVTNAHHSDRTLLLAVKILWRTSFYTPAIASLRDASVFRALLHAIKSVPIASSTQLFGLTNQLFRATLPSPPHCTPSALGRKASRLEAVYLDSLGLLRHVVLPHIAAETPHLVSMTLQAMYKLLQLTPLCVLALAETPDFGASMLTSYLTAPETQLVVLRILHLYVLQHGVQAIPEAAKTNVDATYHALAHDSSLDKGAHAEVLSLLDTWRAYAYAPFKDAETPILDHLPILHTTASIAPRIRDKDALSCTEFPVATRLISLSASLPAL</sequence>